<organism evidence="1 2">
    <name type="scientific">Gimesia algae</name>
    <dbReference type="NCBI Taxonomy" id="2527971"/>
    <lineage>
        <taxon>Bacteria</taxon>
        <taxon>Pseudomonadati</taxon>
        <taxon>Planctomycetota</taxon>
        <taxon>Planctomycetia</taxon>
        <taxon>Planctomycetales</taxon>
        <taxon>Planctomycetaceae</taxon>
        <taxon>Gimesia</taxon>
    </lineage>
</organism>
<sequence length="137" mass="14812">MFIQNYFKRLLLFSLLPGFSLILVGCGGSSEEDKQRADITVTVTHDGAPVSEAELRLMMDGKGEGAMGLLDDSGQTELSDVVLGSYTVTVTPPEGTPDNPAPQKEYPNIPAQYRSLQNSPLKAEINAGSNEFTFELN</sequence>
<evidence type="ECO:0000313" key="1">
    <source>
        <dbReference type="EMBL" id="QDT94114.1"/>
    </source>
</evidence>
<keyword evidence="2" id="KW-1185">Reference proteome</keyword>
<proteinExistence type="predicted"/>
<dbReference type="Proteomes" id="UP000316855">
    <property type="component" value="Chromosome"/>
</dbReference>
<dbReference type="RefSeq" id="WP_145232050.1">
    <property type="nucleotide sequence ID" value="NZ_CP036343.1"/>
</dbReference>
<dbReference type="OrthoDB" id="287951at2"/>
<accession>A0A517VM74</accession>
<dbReference type="KEGG" id="gax:Pan161_58070"/>
<dbReference type="AlphaFoldDB" id="A0A517VM74"/>
<name>A0A517VM74_9PLAN</name>
<protein>
    <recommendedName>
        <fullName evidence="3">Carboxypeptidase regulatory-like domain-containing protein</fullName>
    </recommendedName>
</protein>
<gene>
    <name evidence="1" type="ORF">Pan161_58070</name>
</gene>
<evidence type="ECO:0008006" key="3">
    <source>
        <dbReference type="Google" id="ProtNLM"/>
    </source>
</evidence>
<evidence type="ECO:0000313" key="2">
    <source>
        <dbReference type="Proteomes" id="UP000316855"/>
    </source>
</evidence>
<reference evidence="1 2" key="1">
    <citation type="submission" date="2019-02" db="EMBL/GenBank/DDBJ databases">
        <title>Deep-cultivation of Planctomycetes and their phenomic and genomic characterization uncovers novel biology.</title>
        <authorList>
            <person name="Wiegand S."/>
            <person name="Jogler M."/>
            <person name="Boedeker C."/>
            <person name="Pinto D."/>
            <person name="Vollmers J."/>
            <person name="Rivas-Marin E."/>
            <person name="Kohn T."/>
            <person name="Peeters S.H."/>
            <person name="Heuer A."/>
            <person name="Rast P."/>
            <person name="Oberbeckmann S."/>
            <person name="Bunk B."/>
            <person name="Jeske O."/>
            <person name="Meyerdierks A."/>
            <person name="Storesund J.E."/>
            <person name="Kallscheuer N."/>
            <person name="Luecker S."/>
            <person name="Lage O.M."/>
            <person name="Pohl T."/>
            <person name="Merkel B.J."/>
            <person name="Hornburger P."/>
            <person name="Mueller R.-W."/>
            <person name="Bruemmer F."/>
            <person name="Labrenz M."/>
            <person name="Spormann A.M."/>
            <person name="Op den Camp H."/>
            <person name="Overmann J."/>
            <person name="Amann R."/>
            <person name="Jetten M.S.M."/>
            <person name="Mascher T."/>
            <person name="Medema M.H."/>
            <person name="Devos D.P."/>
            <person name="Kaster A.-K."/>
            <person name="Ovreas L."/>
            <person name="Rohde M."/>
            <person name="Galperin M.Y."/>
            <person name="Jogler C."/>
        </authorList>
    </citation>
    <scope>NUCLEOTIDE SEQUENCE [LARGE SCALE GENOMIC DNA]</scope>
    <source>
        <strain evidence="1 2">Pan161</strain>
    </source>
</reference>
<dbReference type="EMBL" id="CP036343">
    <property type="protein sequence ID" value="QDT94114.1"/>
    <property type="molecule type" value="Genomic_DNA"/>
</dbReference>